<dbReference type="PROSITE" id="PS00674">
    <property type="entry name" value="AAA"/>
    <property type="match status" value="1"/>
</dbReference>
<feature type="region of interest" description="Disordered" evidence="11">
    <location>
        <begin position="71"/>
        <end position="284"/>
    </location>
</feature>
<feature type="compositionally biased region" description="Acidic residues" evidence="11">
    <location>
        <begin position="121"/>
        <end position="150"/>
    </location>
</feature>
<keyword evidence="9" id="KW-0539">Nucleus</keyword>
<name>A0A0P1KTQ1_9SACH</name>
<dbReference type="GO" id="GO:0016887">
    <property type="term" value="F:ATP hydrolysis activity"/>
    <property type="evidence" value="ECO:0007669"/>
    <property type="project" value="InterPro"/>
</dbReference>
<dbReference type="SMART" id="SM00382">
    <property type="entry name" value="AAA"/>
    <property type="match status" value="1"/>
</dbReference>
<dbReference type="Proteomes" id="UP000236544">
    <property type="component" value="Unassembled WGS sequence"/>
</dbReference>
<dbReference type="InterPro" id="IPR003960">
    <property type="entry name" value="ATPase_AAA_CS"/>
</dbReference>
<dbReference type="GO" id="GO:0006334">
    <property type="term" value="P:nucleosome assembly"/>
    <property type="evidence" value="ECO:0007669"/>
    <property type="project" value="TreeGrafter"/>
</dbReference>
<evidence type="ECO:0000256" key="7">
    <source>
        <dbReference type="ARBA" id="ARBA00022840"/>
    </source>
</evidence>
<dbReference type="InterPro" id="IPR045199">
    <property type="entry name" value="ATAD2-like"/>
</dbReference>
<feature type="compositionally biased region" description="Polar residues" evidence="11">
    <location>
        <begin position="1168"/>
        <end position="1208"/>
    </location>
</feature>
<keyword evidence="8 10" id="KW-0103">Bromodomain</keyword>
<feature type="compositionally biased region" description="Polar residues" evidence="11">
    <location>
        <begin position="1224"/>
        <end position="1245"/>
    </location>
</feature>
<dbReference type="OrthoDB" id="5421at2759"/>
<dbReference type="InterPro" id="IPR027417">
    <property type="entry name" value="P-loop_NTPase"/>
</dbReference>
<keyword evidence="7" id="KW-0067">ATP-binding</keyword>
<evidence type="ECO:0000256" key="9">
    <source>
        <dbReference type="ARBA" id="ARBA00023242"/>
    </source>
</evidence>
<evidence type="ECO:0000256" key="11">
    <source>
        <dbReference type="SAM" id="MobiDB-lite"/>
    </source>
</evidence>
<dbReference type="GO" id="GO:0042393">
    <property type="term" value="F:histone binding"/>
    <property type="evidence" value="ECO:0007669"/>
    <property type="project" value="UniProtKB-ARBA"/>
</dbReference>
<dbReference type="GO" id="GO:0000785">
    <property type="term" value="C:chromatin"/>
    <property type="evidence" value="ECO:0007669"/>
    <property type="project" value="UniProtKB-ARBA"/>
</dbReference>
<dbReference type="Pfam" id="PF00004">
    <property type="entry name" value="AAA"/>
    <property type="match status" value="1"/>
</dbReference>
<reference evidence="14" key="1">
    <citation type="submission" date="2015-10" db="EMBL/GenBank/DDBJ databases">
        <authorList>
            <person name="Devillers H."/>
        </authorList>
    </citation>
    <scope>NUCLEOTIDE SEQUENCE [LARGE SCALE GENOMIC DNA]</scope>
</reference>
<keyword evidence="5" id="KW-0547">Nucleotide-binding</keyword>
<evidence type="ECO:0000256" key="8">
    <source>
        <dbReference type="ARBA" id="ARBA00023117"/>
    </source>
</evidence>
<dbReference type="Pfam" id="PF17862">
    <property type="entry name" value="AAA_lid_3"/>
    <property type="match status" value="1"/>
</dbReference>
<evidence type="ECO:0000313" key="14">
    <source>
        <dbReference type="Proteomes" id="UP000236544"/>
    </source>
</evidence>
<feature type="domain" description="Bromo" evidence="12">
    <location>
        <begin position="1031"/>
        <end position="1073"/>
    </location>
</feature>
<evidence type="ECO:0000256" key="6">
    <source>
        <dbReference type="ARBA" id="ARBA00022801"/>
    </source>
</evidence>
<dbReference type="GO" id="GO:0045815">
    <property type="term" value="P:transcription initiation-coupled chromatin remodeling"/>
    <property type="evidence" value="ECO:0007669"/>
    <property type="project" value="TreeGrafter"/>
</dbReference>
<feature type="compositionally biased region" description="Low complexity" evidence="11">
    <location>
        <begin position="1246"/>
        <end position="1257"/>
    </location>
</feature>
<dbReference type="GO" id="GO:0003682">
    <property type="term" value="F:chromatin binding"/>
    <property type="evidence" value="ECO:0007669"/>
    <property type="project" value="TreeGrafter"/>
</dbReference>
<dbReference type="GO" id="GO:0140674">
    <property type="term" value="F:ATP-dependent histone chaperone activity"/>
    <property type="evidence" value="ECO:0007669"/>
    <property type="project" value="UniProtKB-ARBA"/>
</dbReference>
<dbReference type="SUPFAM" id="SSF47370">
    <property type="entry name" value="Bromodomain"/>
    <property type="match status" value="1"/>
</dbReference>
<feature type="region of interest" description="Disordered" evidence="11">
    <location>
        <begin position="1"/>
        <end position="29"/>
    </location>
</feature>
<dbReference type="EMBL" id="LN890537">
    <property type="protein sequence ID" value="CUS22483.1"/>
    <property type="molecule type" value="Genomic_DNA"/>
</dbReference>
<proteinExistence type="inferred from homology"/>
<feature type="region of interest" description="Disordered" evidence="11">
    <location>
        <begin position="1168"/>
        <end position="1260"/>
    </location>
</feature>
<dbReference type="GO" id="GO:0005634">
    <property type="term" value="C:nucleus"/>
    <property type="evidence" value="ECO:0007669"/>
    <property type="project" value="UniProtKB-SubCell"/>
</dbReference>
<keyword evidence="4" id="KW-0158">Chromosome</keyword>
<keyword evidence="6" id="KW-0378">Hydrolase</keyword>
<dbReference type="Gene3D" id="1.20.920.10">
    <property type="entry name" value="Bromodomain-like"/>
    <property type="match status" value="1"/>
</dbReference>
<dbReference type="InterPro" id="IPR003959">
    <property type="entry name" value="ATPase_AAA_core"/>
</dbReference>
<protein>
    <submittedName>
        <fullName evidence="13">LAQU0S05e06414g1_1</fullName>
    </submittedName>
</protein>
<dbReference type="GO" id="GO:0006337">
    <property type="term" value="P:nucleosome disassembly"/>
    <property type="evidence" value="ECO:0007669"/>
    <property type="project" value="TreeGrafter"/>
</dbReference>
<sequence>MTRPLRPRHHEPLKNELEEPSRGIKDENGIIHTTTRSLRKVNYADVENNYDFIDEVVDEEDEDDAMAIARNRRSRAIKSDSEDFEPVEKVEDEPEPPIKDDTVQELSGPESRTSKPRGGPDEDGDESFHEEDAEDEDEDALAGSEDEYLSEESIRRSRRRADRNFVVSDEDDEDDDNIGASKRTRRGYRSTATIDTDEDDPPSRRNFRSSTIQARQGRRSEISPPRKLRRRARSAYGSEERQSRSDRLSLADELRELRDDSPVREKRSLRERTKPVNYTLPPPISDAAIDESAKLGNANGILPYPSPKARRGLHLGQSFGPLRRLFPTGGPFGGNDVTAIFGTNTNYYDNTGQGTANNKLLLDSDSSEDEILPLGVASTKPNESTHKKKKPEIADLDPLGVDMNIKFEDVGGLDNYIDQLKEMVALPLLYPELYQKFGITPPRGVLFHGPPGTGKTLMARALAASCSTEQQKITFFMRKGADILSKWVGEAERQLRLLFEEAKKQQPSIIFFDEIDGLAPVRSSKQEQIHASIVSTMLALMDGMDNRGQVIVIGATNRPDAVDPALRRPGRFDREFFFPLPDLNARSKILEIHTRKWEPSLPKHFIDRLASLTKGYGGADLRALCTEAALISIQRKVPQIYQSDMKLSIDLASVNVKARDFMVALEKIIPSSARSAGSSAQPIPETVKALLDSQFEEIKKKLKSIIPSDSKLQRNGASTIKHYLEYEMEDSDEEGDGFSKAEFLRNVERARVCKPRLIVTGSKGNGQQYIGAAILHYLEEFNIQMLDVGTLASDSTRSFETAIVQIFTEARRRQPSVLYIPNCEIWLQAVPENAILMLASLLRSLRNDEKVLLLAVANGLSKSEILEGFLSHLEFDKFTYKIRKPSSSQRVNYFLSLKQILKTKPSSFEEGKKRTKPLPQLPVVENIKKNEDFDKNGNPLSEDAKLIRTLKSFQSHDMKLKNTLKLKLSGLMDLFKNRYKRFRKPPIDDALLIHLFETNTALQDNPDYQPAYIKENNMILECATGRKFFNMDLDIVEERLWNGFYSEPRQFLKDIQLIYQDAHTSGDRDRIIKASEMFVNAQMGIEEISVPEFVKECRESRQRELTRQQLFLEKQAKFKSQQSIEELQERVNEAENSENDLSSSSEKFERNSLNGSHALQVGVGAGSQLQCQAQKSPLEEQTANNTTDDEQSNITDMQLPNDGTNAAQTEDHKCEKSAADNFENENVTNGKQVGSETPRSSSTENIKSSEQSSISEKASTEEVISSVSEFILDENKLDEVLNLLEHRSEGFTVQKLEELYAFALNIIWEDRLLWDRTTTLHKLLTHIENWGN</sequence>
<evidence type="ECO:0000256" key="3">
    <source>
        <dbReference type="ARBA" id="ARBA00006914"/>
    </source>
</evidence>
<evidence type="ECO:0000256" key="10">
    <source>
        <dbReference type="PROSITE-ProRule" id="PRU00035"/>
    </source>
</evidence>
<dbReference type="Gene3D" id="1.10.8.60">
    <property type="match status" value="1"/>
</dbReference>
<gene>
    <name evidence="13" type="ORF">LAQU0_S05e06414g</name>
</gene>
<dbReference type="PROSITE" id="PS50014">
    <property type="entry name" value="BROMODOMAIN_2"/>
    <property type="match status" value="1"/>
</dbReference>
<accession>A0A0P1KTQ1</accession>
<feature type="compositionally biased region" description="Basic and acidic residues" evidence="11">
    <location>
        <begin position="10"/>
        <end position="29"/>
    </location>
</feature>
<dbReference type="Gene3D" id="3.40.50.300">
    <property type="entry name" value="P-loop containing nucleotide triphosphate hydrolases"/>
    <property type="match status" value="2"/>
</dbReference>
<dbReference type="FunFam" id="3.40.50.300:FF:000061">
    <property type="entry name" value="ATPase family, AAA domain-containing 2"/>
    <property type="match status" value="1"/>
</dbReference>
<feature type="compositionally biased region" description="Basic and acidic residues" evidence="11">
    <location>
        <begin position="1209"/>
        <end position="1218"/>
    </location>
</feature>
<dbReference type="CDD" id="cd05491">
    <property type="entry name" value="Bromo_TBP7_like"/>
    <property type="match status" value="1"/>
</dbReference>
<organism evidence="13 14">
    <name type="scientific">Lachancea quebecensis</name>
    <dbReference type="NCBI Taxonomy" id="1654605"/>
    <lineage>
        <taxon>Eukaryota</taxon>
        <taxon>Fungi</taxon>
        <taxon>Dikarya</taxon>
        <taxon>Ascomycota</taxon>
        <taxon>Saccharomycotina</taxon>
        <taxon>Saccharomycetes</taxon>
        <taxon>Saccharomycetales</taxon>
        <taxon>Saccharomycetaceae</taxon>
        <taxon>Lachancea</taxon>
    </lineage>
</organism>
<dbReference type="PANTHER" id="PTHR23069">
    <property type="entry name" value="AAA DOMAIN-CONTAINING"/>
    <property type="match status" value="1"/>
</dbReference>
<comment type="similarity">
    <text evidence="3">Belongs to the AAA ATPase family.</text>
</comment>
<feature type="region of interest" description="Disordered" evidence="11">
    <location>
        <begin position="1127"/>
        <end position="1151"/>
    </location>
</feature>
<dbReference type="SUPFAM" id="SSF52540">
    <property type="entry name" value="P-loop containing nucleoside triphosphate hydrolases"/>
    <property type="match status" value="2"/>
</dbReference>
<dbReference type="InterPro" id="IPR001487">
    <property type="entry name" value="Bromodomain"/>
</dbReference>
<dbReference type="InterPro" id="IPR041569">
    <property type="entry name" value="AAA_lid_3"/>
</dbReference>
<dbReference type="InterPro" id="IPR003593">
    <property type="entry name" value="AAA+_ATPase"/>
</dbReference>
<dbReference type="FunFam" id="3.40.50.300:FF:001218">
    <property type="entry name" value="AAA family ATPase, putative"/>
    <property type="match status" value="1"/>
</dbReference>
<feature type="compositionally biased region" description="Acidic residues" evidence="11">
    <location>
        <begin position="168"/>
        <end position="177"/>
    </location>
</feature>
<keyword evidence="14" id="KW-1185">Reference proteome</keyword>
<dbReference type="CDD" id="cd19517">
    <property type="entry name" value="RecA-like_Yta7-like"/>
    <property type="match status" value="1"/>
</dbReference>
<dbReference type="FunFam" id="1.10.8.60:FF:000016">
    <property type="entry name" value="ATPase family AAA domain-containing protein 2B"/>
    <property type="match status" value="1"/>
</dbReference>
<dbReference type="GO" id="GO:0005524">
    <property type="term" value="F:ATP binding"/>
    <property type="evidence" value="ECO:0007669"/>
    <property type="project" value="UniProtKB-KW"/>
</dbReference>
<feature type="compositionally biased region" description="Basic and acidic residues" evidence="11">
    <location>
        <begin position="238"/>
        <end position="274"/>
    </location>
</feature>
<evidence type="ECO:0000256" key="2">
    <source>
        <dbReference type="ARBA" id="ARBA00004286"/>
    </source>
</evidence>
<comment type="subcellular location">
    <subcellularLocation>
        <location evidence="2">Chromosome</location>
    </subcellularLocation>
    <subcellularLocation>
        <location evidence="1">Nucleus</location>
    </subcellularLocation>
</comment>
<dbReference type="InterPro" id="IPR036427">
    <property type="entry name" value="Bromodomain-like_sf"/>
</dbReference>
<evidence type="ECO:0000256" key="4">
    <source>
        <dbReference type="ARBA" id="ARBA00022454"/>
    </source>
</evidence>
<evidence type="ECO:0000259" key="12">
    <source>
        <dbReference type="PROSITE" id="PS50014"/>
    </source>
</evidence>
<evidence type="ECO:0000256" key="5">
    <source>
        <dbReference type="ARBA" id="ARBA00022741"/>
    </source>
</evidence>
<feature type="compositionally biased region" description="Basic and acidic residues" evidence="11">
    <location>
        <begin position="77"/>
        <end position="89"/>
    </location>
</feature>
<evidence type="ECO:0000313" key="13">
    <source>
        <dbReference type="EMBL" id="CUS22483.1"/>
    </source>
</evidence>
<dbReference type="PANTHER" id="PTHR23069:SF0">
    <property type="entry name" value="TAT-BINDING HOMOLOG 7"/>
    <property type="match status" value="1"/>
</dbReference>
<evidence type="ECO:0000256" key="1">
    <source>
        <dbReference type="ARBA" id="ARBA00004123"/>
    </source>
</evidence>